<evidence type="ECO:0000313" key="2">
    <source>
        <dbReference type="EMBL" id="MBX7487586.1"/>
    </source>
</evidence>
<sequence>MFSAITISLRIANWLNWFFGALLMVTLSAIVGDWAGLGTMVFTHIEPASTHNAIRGYLFAMVVMMPPVMVAVHWILTRLAALVRDAAVGHALTDANAARLRAIAWATLAIAIVDLCFGWVSVATSKATGEYFGWSLSLTGWIAVPLLFVLAHVFREGAAMRADLEGTV</sequence>
<feature type="transmembrane region" description="Helical" evidence="1">
    <location>
        <begin position="102"/>
        <end position="120"/>
    </location>
</feature>
<keyword evidence="1" id="KW-0472">Membrane</keyword>
<protein>
    <submittedName>
        <fullName evidence="2">DUF2975 domain-containing protein</fullName>
    </submittedName>
</protein>
<accession>A0ABS7JCC0</accession>
<name>A0ABS7JCC0_9SPHN</name>
<comment type="caution">
    <text evidence="2">The sequence shown here is derived from an EMBL/GenBank/DDBJ whole genome shotgun (WGS) entry which is preliminary data.</text>
</comment>
<keyword evidence="1" id="KW-1133">Transmembrane helix</keyword>
<dbReference type="RefSeq" id="WP_196847508.1">
    <property type="nucleotide sequence ID" value="NZ_JAHWXO010000008.1"/>
</dbReference>
<feature type="transmembrane region" description="Helical" evidence="1">
    <location>
        <begin position="57"/>
        <end position="81"/>
    </location>
</feature>
<dbReference type="Pfam" id="PF11188">
    <property type="entry name" value="DUF2975"/>
    <property type="match status" value="1"/>
</dbReference>
<organism evidence="2 3">
    <name type="scientific">Qipengyuania pacifica</name>
    <dbReference type="NCBI Taxonomy" id="2860199"/>
    <lineage>
        <taxon>Bacteria</taxon>
        <taxon>Pseudomonadati</taxon>
        <taxon>Pseudomonadota</taxon>
        <taxon>Alphaproteobacteria</taxon>
        <taxon>Sphingomonadales</taxon>
        <taxon>Erythrobacteraceae</taxon>
        <taxon>Qipengyuania</taxon>
    </lineage>
</organism>
<dbReference type="InterPro" id="IPR021354">
    <property type="entry name" value="DUF2975"/>
</dbReference>
<evidence type="ECO:0000256" key="1">
    <source>
        <dbReference type="SAM" id="Phobius"/>
    </source>
</evidence>
<keyword evidence="3" id="KW-1185">Reference proteome</keyword>
<feature type="transmembrane region" description="Helical" evidence="1">
    <location>
        <begin position="12"/>
        <end position="37"/>
    </location>
</feature>
<evidence type="ECO:0000313" key="3">
    <source>
        <dbReference type="Proteomes" id="UP000776651"/>
    </source>
</evidence>
<dbReference type="EMBL" id="JAIGNQ010000001">
    <property type="protein sequence ID" value="MBX7487586.1"/>
    <property type="molecule type" value="Genomic_DNA"/>
</dbReference>
<proteinExistence type="predicted"/>
<keyword evidence="1" id="KW-0812">Transmembrane</keyword>
<reference evidence="2 3" key="1">
    <citation type="submission" date="2021-08" db="EMBL/GenBank/DDBJ databases">
        <title>Comparative Genomics Analysis of the Genus Qipengyuania Reveals Extensive Genetic Diversity and Metabolic Versatility, Including the Description of Fifteen Novel Species.</title>
        <authorList>
            <person name="Liu Y."/>
        </authorList>
    </citation>
    <scope>NUCLEOTIDE SEQUENCE [LARGE SCALE GENOMIC DNA]</scope>
    <source>
        <strain evidence="2 3">GH25</strain>
    </source>
</reference>
<dbReference type="Proteomes" id="UP000776651">
    <property type="component" value="Unassembled WGS sequence"/>
</dbReference>
<gene>
    <name evidence="2" type="ORF">K3177_03570</name>
</gene>
<feature type="transmembrane region" description="Helical" evidence="1">
    <location>
        <begin position="132"/>
        <end position="154"/>
    </location>
</feature>